<protein>
    <recommendedName>
        <fullName evidence="2">NACHT domain-containing protein</fullName>
    </recommendedName>
</protein>
<evidence type="ECO:0000313" key="3">
    <source>
        <dbReference type="EMBL" id="GFJ95052.1"/>
    </source>
</evidence>
<dbReference type="Gene3D" id="3.40.50.300">
    <property type="entry name" value="P-loop containing nucleotide triphosphate hydrolases"/>
    <property type="match status" value="1"/>
</dbReference>
<organism evidence="3 4">
    <name type="scientific">Phytohabitans rumicis</name>
    <dbReference type="NCBI Taxonomy" id="1076125"/>
    <lineage>
        <taxon>Bacteria</taxon>
        <taxon>Bacillati</taxon>
        <taxon>Actinomycetota</taxon>
        <taxon>Actinomycetes</taxon>
        <taxon>Micromonosporales</taxon>
        <taxon>Micromonosporaceae</taxon>
    </lineage>
</organism>
<evidence type="ECO:0000313" key="4">
    <source>
        <dbReference type="Proteomes" id="UP000482960"/>
    </source>
</evidence>
<keyword evidence="4" id="KW-1185">Reference proteome</keyword>
<feature type="transmembrane region" description="Helical" evidence="1">
    <location>
        <begin position="721"/>
        <end position="746"/>
    </location>
</feature>
<keyword evidence="1" id="KW-1133">Transmembrane helix</keyword>
<dbReference type="SUPFAM" id="SSF52540">
    <property type="entry name" value="P-loop containing nucleoside triphosphate hydrolases"/>
    <property type="match status" value="1"/>
</dbReference>
<keyword evidence="1" id="KW-0812">Transmembrane</keyword>
<reference evidence="3 4" key="2">
    <citation type="submission" date="2020-03" db="EMBL/GenBank/DDBJ databases">
        <authorList>
            <person name="Ichikawa N."/>
            <person name="Kimura A."/>
            <person name="Kitahashi Y."/>
            <person name="Uohara A."/>
        </authorList>
    </citation>
    <scope>NUCLEOTIDE SEQUENCE [LARGE SCALE GENOMIC DNA]</scope>
    <source>
        <strain evidence="3 4">NBRC 108638</strain>
    </source>
</reference>
<dbReference type="PROSITE" id="PS50837">
    <property type="entry name" value="NACHT"/>
    <property type="match status" value="1"/>
</dbReference>
<feature type="domain" description="NACHT" evidence="2">
    <location>
        <begin position="111"/>
        <end position="248"/>
    </location>
</feature>
<dbReference type="AlphaFoldDB" id="A0A6V8LCU7"/>
<dbReference type="PANTHER" id="PTHR46844:SF1">
    <property type="entry name" value="SLR5058 PROTEIN"/>
    <property type="match status" value="1"/>
</dbReference>
<dbReference type="InterPro" id="IPR007111">
    <property type="entry name" value="NACHT_NTPase"/>
</dbReference>
<proteinExistence type="predicted"/>
<name>A0A6V8LCU7_9ACTN</name>
<feature type="transmembrane region" description="Helical" evidence="1">
    <location>
        <begin position="817"/>
        <end position="837"/>
    </location>
</feature>
<dbReference type="PANTHER" id="PTHR46844">
    <property type="entry name" value="SLR5058 PROTEIN"/>
    <property type="match status" value="1"/>
</dbReference>
<feature type="transmembrane region" description="Helical" evidence="1">
    <location>
        <begin position="12"/>
        <end position="31"/>
    </location>
</feature>
<accession>A0A6V8LCU7</accession>
<evidence type="ECO:0000259" key="2">
    <source>
        <dbReference type="PROSITE" id="PS50837"/>
    </source>
</evidence>
<gene>
    <name evidence="3" type="ORF">Prum_086940</name>
</gene>
<reference evidence="3 4" key="1">
    <citation type="submission" date="2020-03" db="EMBL/GenBank/DDBJ databases">
        <title>Whole genome shotgun sequence of Phytohabitans rumicis NBRC 108638.</title>
        <authorList>
            <person name="Komaki H."/>
            <person name="Tamura T."/>
        </authorList>
    </citation>
    <scope>NUCLEOTIDE SEQUENCE [LARGE SCALE GENOMIC DNA]</scope>
    <source>
        <strain evidence="3 4">NBRC 108638</strain>
    </source>
</reference>
<comment type="caution">
    <text evidence="3">The sequence shown here is derived from an EMBL/GenBank/DDBJ whole genome shotgun (WGS) entry which is preliminary data.</text>
</comment>
<feature type="transmembrane region" description="Helical" evidence="1">
    <location>
        <begin position="843"/>
        <end position="866"/>
    </location>
</feature>
<dbReference type="Proteomes" id="UP000482960">
    <property type="component" value="Unassembled WGS sequence"/>
</dbReference>
<dbReference type="RefSeq" id="WP_173082465.1">
    <property type="nucleotide sequence ID" value="NZ_BLPG01000001.1"/>
</dbReference>
<sequence>MLDWVRDHKWSVGDILALLALVVAVVGLVAAPGRRAIGRWWRAGMLRAGRPQHRYASWFVKTWGVYDNPYLEDKEDLDLTRTFVSLSFHDPDADREVRAVATHVLADRAAGNMVIEGDPGSGKSTLLKAYGVGVLRPRPGVHRPRPASVDLPFLVQLRKFSRYLEHSGGLADYLVSEILVSGAGMDPDEAGRFLAYLLERGQVVVMLDGLDEVTDDRQQAVLEAVYRFTKDSNRDRPTYLARIIVTCRKQNFRELREQWIGPIADRVCTLAPLRNSEVFSYLNALRSKFKTADGPESFLQAVRASGTLDLHRTPLVLAMSVGLYARKDYYEIPSSIAELYQTMIKEMLDRHRFKRDPVGNALRFPVGDKYRLLREFALASAREPAGFDEFEKTALVRFAEQLAPHLDSLAEPRALVDEIVDRSGLLSDVVEGRRFIFGHRSIQEHLVAEELRLLPDGADVLVGRATDAQWRQVILFYTAGLEQRSANDFLPRLSAVDPALAGHCLGRAKASDGVATAILDRLTPDGDEQHLSALIAATISPRASVQEMAVHRLATTLTDPTVDLRALRDDIDGLLPLLSALAGTNAARIAGLVPRVISRAPDDPRLVEPLWRCLTAPGIEAQPECATLISRLLTLVMDPDGFAELIRLDPYERAFLTPAIRGLAYPFTDGLPVTSNLVTLLAWAEYLKVTPPEPNRFYEARAAGRLGRVERDRARSVSFSLFWPGRVGSVVGSLAALAGTVAVLAIDWRVLVRPFGWWSLLLHIGLAGVAFGVFVALGTWTDNTAKGSWPRRYFGVPELAESGHWLRVTEGWNLSDVVSIIVFLGALPLTYAVALAPVASWSLAAHVALATLGPLLLYWLPLMSLCSRAVRFHPYRPNPCIDMYDDPRSRHWLVPERPIRTGYRCDHDGA</sequence>
<dbReference type="EMBL" id="BLPG01000001">
    <property type="protein sequence ID" value="GFJ95052.1"/>
    <property type="molecule type" value="Genomic_DNA"/>
</dbReference>
<evidence type="ECO:0000256" key="1">
    <source>
        <dbReference type="SAM" id="Phobius"/>
    </source>
</evidence>
<dbReference type="InterPro" id="IPR027417">
    <property type="entry name" value="P-loop_NTPase"/>
</dbReference>
<dbReference type="Pfam" id="PF05729">
    <property type="entry name" value="NACHT"/>
    <property type="match status" value="1"/>
</dbReference>
<feature type="transmembrane region" description="Helical" evidence="1">
    <location>
        <begin position="758"/>
        <end position="781"/>
    </location>
</feature>
<keyword evidence="1" id="KW-0472">Membrane</keyword>